<comment type="similarity">
    <text evidence="8">Belongs to the NrdR family.</text>
</comment>
<dbReference type="NCBIfam" id="TIGR00244">
    <property type="entry name" value="transcriptional regulator NrdR"/>
    <property type="match status" value="1"/>
</dbReference>
<evidence type="ECO:0000256" key="4">
    <source>
        <dbReference type="ARBA" id="ARBA00022840"/>
    </source>
</evidence>
<dbReference type="HAMAP" id="MF_00440">
    <property type="entry name" value="NrdR"/>
    <property type="match status" value="1"/>
</dbReference>
<dbReference type="Proteomes" id="UP000295443">
    <property type="component" value="Unassembled WGS sequence"/>
</dbReference>
<comment type="cofactor">
    <cofactor evidence="8">
        <name>Zn(2+)</name>
        <dbReference type="ChEBI" id="CHEBI:29105"/>
    </cofactor>
    <text evidence="8">Binds 1 zinc ion.</text>
</comment>
<keyword evidence="8" id="KW-0862">Zinc</keyword>
<evidence type="ECO:0000256" key="1">
    <source>
        <dbReference type="ARBA" id="ARBA00022491"/>
    </source>
</evidence>
<evidence type="ECO:0000256" key="8">
    <source>
        <dbReference type="HAMAP-Rule" id="MF_00440"/>
    </source>
</evidence>
<keyword evidence="3 8" id="KW-0863">Zinc-finger</keyword>
<protein>
    <recommendedName>
        <fullName evidence="8">Transcriptional repressor NrdR</fullName>
    </recommendedName>
</protein>
<keyword evidence="1 8" id="KW-0678">Repressor</keyword>
<dbReference type="GO" id="GO:0005524">
    <property type="term" value="F:ATP binding"/>
    <property type="evidence" value="ECO:0007669"/>
    <property type="project" value="UniProtKB-UniRule"/>
</dbReference>
<organism evidence="10 11">
    <name type="scientific">Parasulfuritortus cantonensis</name>
    <dbReference type="NCBI Taxonomy" id="2528202"/>
    <lineage>
        <taxon>Bacteria</taxon>
        <taxon>Pseudomonadati</taxon>
        <taxon>Pseudomonadota</taxon>
        <taxon>Betaproteobacteria</taxon>
        <taxon>Nitrosomonadales</taxon>
        <taxon>Thiobacillaceae</taxon>
        <taxon>Parasulfuritortus</taxon>
    </lineage>
</organism>
<dbReference type="GO" id="GO:0003677">
    <property type="term" value="F:DNA binding"/>
    <property type="evidence" value="ECO:0007669"/>
    <property type="project" value="UniProtKB-KW"/>
</dbReference>
<evidence type="ECO:0000256" key="2">
    <source>
        <dbReference type="ARBA" id="ARBA00022741"/>
    </source>
</evidence>
<comment type="caution">
    <text evidence="10">The sequence shown here is derived from an EMBL/GenBank/DDBJ whole genome shotgun (WGS) entry which is preliminary data.</text>
</comment>
<proteinExistence type="inferred from homology"/>
<dbReference type="PANTHER" id="PTHR30455:SF2">
    <property type="entry name" value="TRANSCRIPTIONAL REPRESSOR NRDR"/>
    <property type="match status" value="1"/>
</dbReference>
<dbReference type="RefSeq" id="WP_131444380.1">
    <property type="nucleotide sequence ID" value="NZ_SJZB01000002.1"/>
</dbReference>
<keyword evidence="5 8" id="KW-0805">Transcription regulation</keyword>
<dbReference type="PANTHER" id="PTHR30455">
    <property type="entry name" value="TRANSCRIPTIONAL REPRESSOR NRDR"/>
    <property type="match status" value="1"/>
</dbReference>
<keyword evidence="7 8" id="KW-0804">Transcription</keyword>
<dbReference type="GO" id="GO:0045892">
    <property type="term" value="P:negative regulation of DNA-templated transcription"/>
    <property type="evidence" value="ECO:0007669"/>
    <property type="project" value="UniProtKB-UniRule"/>
</dbReference>
<comment type="function">
    <text evidence="8">Negatively regulates transcription of bacterial ribonucleotide reductase nrd genes and operons by binding to NrdR-boxes.</text>
</comment>
<evidence type="ECO:0000256" key="6">
    <source>
        <dbReference type="ARBA" id="ARBA00023125"/>
    </source>
</evidence>
<evidence type="ECO:0000256" key="7">
    <source>
        <dbReference type="ARBA" id="ARBA00023163"/>
    </source>
</evidence>
<dbReference type="OrthoDB" id="9807461at2"/>
<gene>
    <name evidence="8 10" type="primary">nrdR</name>
    <name evidence="10" type="ORF">EZJ19_00645</name>
</gene>
<keyword evidence="2 8" id="KW-0547">Nucleotide-binding</keyword>
<evidence type="ECO:0000256" key="5">
    <source>
        <dbReference type="ARBA" id="ARBA00023015"/>
    </source>
</evidence>
<keyword evidence="6 8" id="KW-0238">DNA-binding</keyword>
<dbReference type="InterPro" id="IPR003796">
    <property type="entry name" value="RNR_NrdR-like"/>
</dbReference>
<evidence type="ECO:0000313" key="10">
    <source>
        <dbReference type="EMBL" id="TCJ20232.1"/>
    </source>
</evidence>
<accession>A0A4V2NX80</accession>
<keyword evidence="11" id="KW-1185">Reference proteome</keyword>
<dbReference type="GO" id="GO:0008270">
    <property type="term" value="F:zinc ion binding"/>
    <property type="evidence" value="ECO:0007669"/>
    <property type="project" value="UniProtKB-UniRule"/>
</dbReference>
<keyword evidence="4 8" id="KW-0067">ATP-binding</keyword>
<sequence>MKCPFCGAADTQVIETRLSEDGATIRRRRRCQACEKRFTTFETADIRLPQVVKANGIREDFKADKLREGFLRALHKRPVPAELMDEAIEGIRQKLLSLGEREIPSRELGEMVMNALRKLDKVAYIRFASVYRSFQDVDDFRDVINDLDK</sequence>
<reference evidence="10 11" key="1">
    <citation type="submission" date="2019-03" db="EMBL/GenBank/DDBJ databases">
        <title>Genome sequence of Thiobacillaceae bacterium LSR1, a sulfur-oxidizing bacterium isolated from freshwater sediment.</title>
        <authorList>
            <person name="Li S."/>
        </authorList>
    </citation>
    <scope>NUCLEOTIDE SEQUENCE [LARGE SCALE GENOMIC DNA]</scope>
    <source>
        <strain evidence="10 11">LSR1</strain>
    </source>
</reference>
<dbReference type="EMBL" id="SJZB01000002">
    <property type="protein sequence ID" value="TCJ20232.1"/>
    <property type="molecule type" value="Genomic_DNA"/>
</dbReference>
<dbReference type="InterPro" id="IPR005144">
    <property type="entry name" value="ATP-cone_dom"/>
</dbReference>
<dbReference type="Pfam" id="PF22811">
    <property type="entry name" value="Zn_ribbon_NrdR"/>
    <property type="match status" value="1"/>
</dbReference>
<evidence type="ECO:0000259" key="9">
    <source>
        <dbReference type="PROSITE" id="PS51161"/>
    </source>
</evidence>
<name>A0A4V2NX80_9PROT</name>
<feature type="zinc finger region" evidence="8">
    <location>
        <begin position="3"/>
        <end position="34"/>
    </location>
</feature>
<keyword evidence="8" id="KW-0479">Metal-binding</keyword>
<dbReference type="PROSITE" id="PS51161">
    <property type="entry name" value="ATP_CONE"/>
    <property type="match status" value="1"/>
</dbReference>
<feature type="domain" description="ATP-cone" evidence="9">
    <location>
        <begin position="49"/>
        <end position="139"/>
    </location>
</feature>
<evidence type="ECO:0000256" key="3">
    <source>
        <dbReference type="ARBA" id="ARBA00022771"/>
    </source>
</evidence>
<dbReference type="InterPro" id="IPR055173">
    <property type="entry name" value="NrdR-like_N"/>
</dbReference>
<evidence type="ECO:0000313" key="11">
    <source>
        <dbReference type="Proteomes" id="UP000295443"/>
    </source>
</evidence>
<dbReference type="Pfam" id="PF03477">
    <property type="entry name" value="ATP-cone"/>
    <property type="match status" value="1"/>
</dbReference>
<dbReference type="AlphaFoldDB" id="A0A4V2NX80"/>